<dbReference type="Proteomes" id="UP001457282">
    <property type="component" value="Unassembled WGS sequence"/>
</dbReference>
<evidence type="ECO:0000313" key="3">
    <source>
        <dbReference type="Proteomes" id="UP001457282"/>
    </source>
</evidence>
<feature type="compositionally biased region" description="Acidic residues" evidence="1">
    <location>
        <begin position="233"/>
        <end position="254"/>
    </location>
</feature>
<evidence type="ECO:0000256" key="1">
    <source>
        <dbReference type="SAM" id="MobiDB-lite"/>
    </source>
</evidence>
<reference evidence="2 3" key="1">
    <citation type="journal article" date="2023" name="G3 (Bethesda)">
        <title>A chromosome-length genome assembly and annotation of blackberry (Rubus argutus, cv. 'Hillquist').</title>
        <authorList>
            <person name="Bruna T."/>
            <person name="Aryal R."/>
            <person name="Dudchenko O."/>
            <person name="Sargent D.J."/>
            <person name="Mead D."/>
            <person name="Buti M."/>
            <person name="Cavallini A."/>
            <person name="Hytonen T."/>
            <person name="Andres J."/>
            <person name="Pham M."/>
            <person name="Weisz D."/>
            <person name="Mascagni F."/>
            <person name="Usai G."/>
            <person name="Natali L."/>
            <person name="Bassil N."/>
            <person name="Fernandez G.E."/>
            <person name="Lomsadze A."/>
            <person name="Armour M."/>
            <person name="Olukolu B."/>
            <person name="Poorten T."/>
            <person name="Britton C."/>
            <person name="Davik J."/>
            <person name="Ashrafi H."/>
            <person name="Aiden E.L."/>
            <person name="Borodovsky M."/>
            <person name="Worthington M."/>
        </authorList>
    </citation>
    <scope>NUCLEOTIDE SEQUENCE [LARGE SCALE GENOMIC DNA]</scope>
    <source>
        <strain evidence="2">PI 553951</strain>
    </source>
</reference>
<evidence type="ECO:0000313" key="2">
    <source>
        <dbReference type="EMBL" id="KAK9928607.1"/>
    </source>
</evidence>
<gene>
    <name evidence="2" type="ORF">M0R45_025733</name>
</gene>
<comment type="caution">
    <text evidence="2">The sequence shown here is derived from an EMBL/GenBank/DDBJ whole genome shotgun (WGS) entry which is preliminary data.</text>
</comment>
<feature type="region of interest" description="Disordered" evidence="1">
    <location>
        <begin position="182"/>
        <end position="254"/>
    </location>
</feature>
<name>A0AAW1WYV2_RUBAR</name>
<dbReference type="AlphaFoldDB" id="A0AAW1WYV2"/>
<keyword evidence="3" id="KW-1185">Reference proteome</keyword>
<feature type="compositionally biased region" description="Basic residues" evidence="1">
    <location>
        <begin position="185"/>
        <end position="204"/>
    </location>
</feature>
<protein>
    <submittedName>
        <fullName evidence="2">Uncharacterized protein</fullName>
    </submittedName>
</protein>
<proteinExistence type="predicted"/>
<accession>A0AAW1WYV2</accession>
<sequence>MAFALAANKGEFKTPSYVDCFKYFYYLDESGFGLAALILSRKYPSPLEHAFLWTIQHTQQGTDMFQRVISCYDFSLSDDHHSYELYAPNHFARQLGLSKKYHSLSSEPKPLLFLAPQKWCNTLADEADRYSVRFEFASMHFPPPIRRIVRSKEHSSAYLVFWNMLTKADWVLNRELAPALTGKQSLKKPASKPKAQVRLRRSRTTIRASAEESVQKQPTAPARTIAEIRMEETDSTSSEDEELTVQEEDNLMKP</sequence>
<organism evidence="2 3">
    <name type="scientific">Rubus argutus</name>
    <name type="common">Southern blackberry</name>
    <dbReference type="NCBI Taxonomy" id="59490"/>
    <lineage>
        <taxon>Eukaryota</taxon>
        <taxon>Viridiplantae</taxon>
        <taxon>Streptophyta</taxon>
        <taxon>Embryophyta</taxon>
        <taxon>Tracheophyta</taxon>
        <taxon>Spermatophyta</taxon>
        <taxon>Magnoliopsida</taxon>
        <taxon>eudicotyledons</taxon>
        <taxon>Gunneridae</taxon>
        <taxon>Pentapetalae</taxon>
        <taxon>rosids</taxon>
        <taxon>fabids</taxon>
        <taxon>Rosales</taxon>
        <taxon>Rosaceae</taxon>
        <taxon>Rosoideae</taxon>
        <taxon>Rosoideae incertae sedis</taxon>
        <taxon>Rubus</taxon>
    </lineage>
</organism>
<dbReference type="EMBL" id="JBEDUW010000005">
    <property type="protein sequence ID" value="KAK9928607.1"/>
    <property type="molecule type" value="Genomic_DNA"/>
</dbReference>